<reference evidence="2" key="1">
    <citation type="journal article" date="2020" name="Stud. Mycol.">
        <title>101 Dothideomycetes genomes: a test case for predicting lifestyles and emergence of pathogens.</title>
        <authorList>
            <person name="Haridas S."/>
            <person name="Albert R."/>
            <person name="Binder M."/>
            <person name="Bloem J."/>
            <person name="Labutti K."/>
            <person name="Salamov A."/>
            <person name="Andreopoulos B."/>
            <person name="Baker S."/>
            <person name="Barry K."/>
            <person name="Bills G."/>
            <person name="Bluhm B."/>
            <person name="Cannon C."/>
            <person name="Castanera R."/>
            <person name="Culley D."/>
            <person name="Daum C."/>
            <person name="Ezra D."/>
            <person name="Gonzalez J."/>
            <person name="Henrissat B."/>
            <person name="Kuo A."/>
            <person name="Liang C."/>
            <person name="Lipzen A."/>
            <person name="Lutzoni F."/>
            <person name="Magnuson J."/>
            <person name="Mondo S."/>
            <person name="Nolan M."/>
            <person name="Ohm R."/>
            <person name="Pangilinan J."/>
            <person name="Park H.-J."/>
            <person name="Ramirez L."/>
            <person name="Alfaro M."/>
            <person name="Sun H."/>
            <person name="Tritt A."/>
            <person name="Yoshinaga Y."/>
            <person name="Zwiers L.-H."/>
            <person name="Turgeon B."/>
            <person name="Goodwin S."/>
            <person name="Spatafora J."/>
            <person name="Crous P."/>
            <person name="Grigoriev I."/>
        </authorList>
    </citation>
    <scope>NUCLEOTIDE SEQUENCE</scope>
    <source>
        <strain evidence="2">CBS 110217</strain>
    </source>
</reference>
<dbReference type="EMBL" id="ML978188">
    <property type="protein sequence ID" value="KAF2030645.1"/>
    <property type="molecule type" value="Genomic_DNA"/>
</dbReference>
<feature type="transmembrane region" description="Helical" evidence="1">
    <location>
        <begin position="360"/>
        <end position="378"/>
    </location>
</feature>
<protein>
    <submittedName>
        <fullName evidence="2">Uncharacterized protein</fullName>
    </submittedName>
</protein>
<dbReference type="Proteomes" id="UP000799777">
    <property type="component" value="Unassembled WGS sequence"/>
</dbReference>
<sequence length="403" mass="45506">MSSHLYIGGKSLNNPSLFEKINGHLYVTVFQVNLKIEYSIETKRDDELEALCASSVSTAPIGREWSLQLLITPKSYKYNVRRLPYSQKAIKALQRHWHIAEVCFHAHLKAGSCAMPYKPIPSHPTWKGFLLRVMYDLPFQCTLAISHDRNTQTTYGICYGGPSPNISLFLEKFQVAKEHAYQALLVSLILADMALTELETSNSRTFDDFIPVREATGCNLYFLRDGNFKAPDLSEMPASLLAIGVIIGQLDVQLEQEQLLSQNTMVVKMREHLILMREVVYGTTRRNNYLKESIQAQVQMVYALLAQQDNALNHRYGADMRIISAVTLLFLPGTFVATLFSATFWDFSPDNAGAKVSSRVWLYWIVALALTAAVACIWRDLPLLKQRKSSAKSIPSLSEQLCE</sequence>
<keyword evidence="1" id="KW-0812">Transmembrane</keyword>
<dbReference type="AlphaFoldDB" id="A0A9P4LMX5"/>
<evidence type="ECO:0000313" key="3">
    <source>
        <dbReference type="Proteomes" id="UP000799777"/>
    </source>
</evidence>
<dbReference type="Gene3D" id="1.20.58.340">
    <property type="entry name" value="Magnesium transport protein CorA, transmembrane region"/>
    <property type="match status" value="1"/>
</dbReference>
<keyword evidence="1" id="KW-0472">Membrane</keyword>
<evidence type="ECO:0000313" key="2">
    <source>
        <dbReference type="EMBL" id="KAF2030645.1"/>
    </source>
</evidence>
<evidence type="ECO:0000256" key="1">
    <source>
        <dbReference type="SAM" id="Phobius"/>
    </source>
</evidence>
<name>A0A9P4LMX5_9PLEO</name>
<feature type="transmembrane region" description="Helical" evidence="1">
    <location>
        <begin position="322"/>
        <end position="345"/>
    </location>
</feature>
<keyword evidence="3" id="KW-1185">Reference proteome</keyword>
<gene>
    <name evidence="2" type="ORF">EK21DRAFT_111738</name>
</gene>
<keyword evidence="1" id="KW-1133">Transmembrane helix</keyword>
<accession>A0A9P4LMX5</accession>
<dbReference type="OrthoDB" id="2830640at2759"/>
<organism evidence="2 3">
    <name type="scientific">Setomelanomma holmii</name>
    <dbReference type="NCBI Taxonomy" id="210430"/>
    <lineage>
        <taxon>Eukaryota</taxon>
        <taxon>Fungi</taxon>
        <taxon>Dikarya</taxon>
        <taxon>Ascomycota</taxon>
        <taxon>Pezizomycotina</taxon>
        <taxon>Dothideomycetes</taxon>
        <taxon>Pleosporomycetidae</taxon>
        <taxon>Pleosporales</taxon>
        <taxon>Pleosporineae</taxon>
        <taxon>Phaeosphaeriaceae</taxon>
        <taxon>Setomelanomma</taxon>
    </lineage>
</organism>
<comment type="caution">
    <text evidence="2">The sequence shown here is derived from an EMBL/GenBank/DDBJ whole genome shotgun (WGS) entry which is preliminary data.</text>
</comment>
<proteinExistence type="predicted"/>